<dbReference type="Proteomes" id="UP000054771">
    <property type="component" value="Unassembled WGS sequence"/>
</dbReference>
<reference evidence="3" key="1">
    <citation type="journal article" date="2016" name="Genome Announc.">
        <title>Draft genome sequences of fungus Aspergillus calidoustus.</title>
        <authorList>
            <person name="Horn F."/>
            <person name="Linde J."/>
            <person name="Mattern D.J."/>
            <person name="Walther G."/>
            <person name="Guthke R."/>
            <person name="Scherlach K."/>
            <person name="Martin K."/>
            <person name="Brakhage A.A."/>
            <person name="Petzke L."/>
            <person name="Valiante V."/>
        </authorList>
    </citation>
    <scope>NUCLEOTIDE SEQUENCE [LARGE SCALE GENOMIC DNA]</scope>
    <source>
        <strain evidence="3">SF006504</strain>
    </source>
</reference>
<dbReference type="Pfam" id="PF24809">
    <property type="entry name" value="DUF7708"/>
    <property type="match status" value="1"/>
</dbReference>
<evidence type="ECO:0000313" key="3">
    <source>
        <dbReference type="Proteomes" id="UP000054771"/>
    </source>
</evidence>
<dbReference type="STRING" id="454130.A0A0U5FRA3"/>
<dbReference type="EMBL" id="CDMC01000001">
    <property type="protein sequence ID" value="CEL01133.1"/>
    <property type="molecule type" value="Genomic_DNA"/>
</dbReference>
<dbReference type="AlphaFoldDB" id="A0A0U5FRA3"/>
<gene>
    <name evidence="2" type="ORF">ASPCAL00725</name>
</gene>
<protein>
    <recommendedName>
        <fullName evidence="1">DUF7708 domain-containing protein</fullName>
    </recommendedName>
</protein>
<sequence length="622" mass="69315">MSAKAVTTLPAIPRVPEDGQFPAIYWKRRYDVRHPSPNPVIATLDIEYNELAKAWKRLQELLPQPDQVDFDERPQTLQDVHALIRDIQSGWASQPERQLFRKSMTLCDTFLATLDSHTLPLTTLPSHQFYSSLLYAALQSIIKAAANYPRIMEGVMKALVQVNQSICPPAGIEPPQLTQHSVPSIAKFYSLTFFLLGELMDWYARRFNCRLLKSLHEDVYPDFSGLISTIQNSANQFVDVSANAMDLDDSNYQYTRGSAHPVDIRLWEEARLSQIGKRNIDRRFAAQNALTRLLICEIQRSADRRARLMGQRGVLLQQMRHTANQRFGVIGQQTEGVVCLTTAPGQDLLLPPTPSETSKHKYTRVELQLASARLQDFFDSDNQLLDYQPDVRVMVENGTIEALQQWATDAYSQVLAIGGSPNSNVSNPALISACYANLALDAKLPVITHFCSRPQTAKNGLTLFQQGLIALVYSLIRQLIEHLPPVANGTSDRTIKADQFAVLDGTFASWKEVLSLIDTLLSFAPPLLICIVDGLDKLQHPSTDGYIRSLVRLFVSHTRKPPDSEAGRQDVLLKALFTVSGPPDSLVETLSENPLTLSESNSIIAMTAADTPLCNDVEIVIA</sequence>
<proteinExistence type="predicted"/>
<accession>A0A0U5FRA3</accession>
<organism evidence="2 3">
    <name type="scientific">Aspergillus calidoustus</name>
    <dbReference type="NCBI Taxonomy" id="454130"/>
    <lineage>
        <taxon>Eukaryota</taxon>
        <taxon>Fungi</taxon>
        <taxon>Dikarya</taxon>
        <taxon>Ascomycota</taxon>
        <taxon>Pezizomycotina</taxon>
        <taxon>Eurotiomycetes</taxon>
        <taxon>Eurotiomycetidae</taxon>
        <taxon>Eurotiales</taxon>
        <taxon>Aspergillaceae</taxon>
        <taxon>Aspergillus</taxon>
        <taxon>Aspergillus subgen. Nidulantes</taxon>
    </lineage>
</organism>
<name>A0A0U5FRA3_ASPCI</name>
<feature type="domain" description="DUF7708" evidence="1">
    <location>
        <begin position="126"/>
        <end position="240"/>
    </location>
</feature>
<evidence type="ECO:0000259" key="1">
    <source>
        <dbReference type="Pfam" id="PF24809"/>
    </source>
</evidence>
<dbReference type="InterPro" id="IPR056125">
    <property type="entry name" value="DUF7708"/>
</dbReference>
<keyword evidence="3" id="KW-1185">Reference proteome</keyword>
<dbReference type="OrthoDB" id="4840035at2759"/>
<dbReference type="OMA" id="QNSGIAC"/>
<evidence type="ECO:0000313" key="2">
    <source>
        <dbReference type="EMBL" id="CEL01133.1"/>
    </source>
</evidence>